<feature type="region of interest" description="Disordered" evidence="1">
    <location>
        <begin position="1"/>
        <end position="100"/>
    </location>
</feature>
<proteinExistence type="predicted"/>
<feature type="non-terminal residue" evidence="2">
    <location>
        <position position="100"/>
    </location>
</feature>
<evidence type="ECO:0000313" key="2">
    <source>
        <dbReference type="EMBL" id="OJT09343.1"/>
    </source>
</evidence>
<evidence type="ECO:0000256" key="1">
    <source>
        <dbReference type="SAM" id="MobiDB-lite"/>
    </source>
</evidence>
<evidence type="ECO:0000313" key="3">
    <source>
        <dbReference type="Proteomes" id="UP000184267"/>
    </source>
</evidence>
<sequence>MSALDTPPVTDVSDLSELSAHEFDTESEPTSDAEGPARGLGAIVELSDGSAPPSPAVGARYAGSSVPSMAALDDGWSVIGGSDVEGDMSAPDGDEERLER</sequence>
<dbReference type="Proteomes" id="UP000184267">
    <property type="component" value="Unassembled WGS sequence"/>
</dbReference>
<accession>A0A1M2VP35</accession>
<protein>
    <submittedName>
        <fullName evidence="2">Uncharacterized protein</fullName>
    </submittedName>
</protein>
<organism evidence="2 3">
    <name type="scientific">Trametes pubescens</name>
    <name type="common">White-rot fungus</name>
    <dbReference type="NCBI Taxonomy" id="154538"/>
    <lineage>
        <taxon>Eukaryota</taxon>
        <taxon>Fungi</taxon>
        <taxon>Dikarya</taxon>
        <taxon>Basidiomycota</taxon>
        <taxon>Agaricomycotina</taxon>
        <taxon>Agaricomycetes</taxon>
        <taxon>Polyporales</taxon>
        <taxon>Polyporaceae</taxon>
        <taxon>Trametes</taxon>
    </lineage>
</organism>
<dbReference type="AlphaFoldDB" id="A0A1M2VP35"/>
<gene>
    <name evidence="2" type="ORF">TRAPUB_14200</name>
</gene>
<dbReference type="STRING" id="154538.A0A1M2VP35"/>
<comment type="caution">
    <text evidence="2">The sequence shown here is derived from an EMBL/GenBank/DDBJ whole genome shotgun (WGS) entry which is preliminary data.</text>
</comment>
<keyword evidence="3" id="KW-1185">Reference proteome</keyword>
<reference evidence="2 3" key="1">
    <citation type="submission" date="2016-10" db="EMBL/GenBank/DDBJ databases">
        <title>Genome sequence of the basidiomycete white-rot fungus Trametes pubescens.</title>
        <authorList>
            <person name="Makela M.R."/>
            <person name="Granchi Z."/>
            <person name="Peng M."/>
            <person name="De Vries R.P."/>
            <person name="Grigoriev I."/>
            <person name="Riley R."/>
            <person name="Hilden K."/>
        </authorList>
    </citation>
    <scope>NUCLEOTIDE SEQUENCE [LARGE SCALE GENOMIC DNA]</scope>
    <source>
        <strain evidence="2 3">FBCC735</strain>
    </source>
</reference>
<name>A0A1M2VP35_TRAPU</name>
<dbReference type="EMBL" id="MNAD01000934">
    <property type="protein sequence ID" value="OJT09343.1"/>
    <property type="molecule type" value="Genomic_DNA"/>
</dbReference>